<comment type="caution">
    <text evidence="2">The sequence shown here is derived from an EMBL/GenBank/DDBJ whole genome shotgun (WGS) entry which is preliminary data.</text>
</comment>
<feature type="chain" id="PRO_5034571049" evidence="1">
    <location>
        <begin position="19"/>
        <end position="186"/>
    </location>
</feature>
<protein>
    <submittedName>
        <fullName evidence="2">Uncharacterized protein</fullName>
    </submittedName>
</protein>
<dbReference type="OrthoDB" id="10344335at2759"/>
<dbReference type="AlphaFoldDB" id="A0A8H3FRP7"/>
<sequence length="186" mass="20602">MIALILLLCSLTIASAFAWSTWDAEDLINPQDILAPDCSVDTSTSSVTDWAASLEWQQSMAQCLYKMNSSSWDGNLCIPIYPAISKDVDPHPNFLFWKAHGRSFKDAQDCYNRCESCLLSGIQKGLAVTTYCHYAAYTVGYKKATCQMGFDYEESGFGATATQKRARTILSRSLESLGILPMGRHV</sequence>
<feature type="signal peptide" evidence="1">
    <location>
        <begin position="1"/>
        <end position="18"/>
    </location>
</feature>
<proteinExistence type="predicted"/>
<keyword evidence="1" id="KW-0732">Signal</keyword>
<keyword evidence="3" id="KW-1185">Reference proteome</keyword>
<organism evidence="2 3">
    <name type="scientific">Heterodermia speciosa</name>
    <dbReference type="NCBI Taxonomy" id="116794"/>
    <lineage>
        <taxon>Eukaryota</taxon>
        <taxon>Fungi</taxon>
        <taxon>Dikarya</taxon>
        <taxon>Ascomycota</taxon>
        <taxon>Pezizomycotina</taxon>
        <taxon>Lecanoromycetes</taxon>
        <taxon>OSLEUM clade</taxon>
        <taxon>Lecanoromycetidae</taxon>
        <taxon>Caliciales</taxon>
        <taxon>Physciaceae</taxon>
        <taxon>Heterodermia</taxon>
    </lineage>
</organism>
<dbReference type="EMBL" id="CAJPDS010000046">
    <property type="protein sequence ID" value="CAF9927857.1"/>
    <property type="molecule type" value="Genomic_DNA"/>
</dbReference>
<accession>A0A8H3FRP7</accession>
<dbReference type="Proteomes" id="UP000664521">
    <property type="component" value="Unassembled WGS sequence"/>
</dbReference>
<reference evidence="2" key="1">
    <citation type="submission" date="2021-03" db="EMBL/GenBank/DDBJ databases">
        <authorList>
            <person name="Tagirdzhanova G."/>
        </authorList>
    </citation>
    <scope>NUCLEOTIDE SEQUENCE</scope>
</reference>
<evidence type="ECO:0000256" key="1">
    <source>
        <dbReference type="SAM" id="SignalP"/>
    </source>
</evidence>
<name>A0A8H3FRP7_9LECA</name>
<evidence type="ECO:0000313" key="3">
    <source>
        <dbReference type="Proteomes" id="UP000664521"/>
    </source>
</evidence>
<evidence type="ECO:0000313" key="2">
    <source>
        <dbReference type="EMBL" id="CAF9927857.1"/>
    </source>
</evidence>
<gene>
    <name evidence="2" type="ORF">HETSPECPRED_006686</name>
</gene>